<evidence type="ECO:0000256" key="4">
    <source>
        <dbReference type="ARBA" id="ARBA00022679"/>
    </source>
</evidence>
<evidence type="ECO:0000256" key="8">
    <source>
        <dbReference type="ARBA" id="ARBA00022723"/>
    </source>
</evidence>
<dbReference type="NCBIfam" id="NF004316">
    <property type="entry name" value="PRK05711.1"/>
    <property type="match status" value="1"/>
</dbReference>
<dbReference type="InterPro" id="IPR006309">
    <property type="entry name" value="DnaQ_proteo"/>
</dbReference>
<proteinExistence type="predicted"/>
<keyword evidence="8 19" id="KW-0479">Metal-binding</keyword>
<dbReference type="NCBIfam" id="TIGR01406">
    <property type="entry name" value="dnaQ_proteo"/>
    <property type="match status" value="1"/>
</dbReference>
<dbReference type="SUPFAM" id="SSF53098">
    <property type="entry name" value="Ribonuclease H-like"/>
    <property type="match status" value="1"/>
</dbReference>
<keyword evidence="6 20" id="KW-0235">DNA replication</keyword>
<dbReference type="InterPro" id="IPR036397">
    <property type="entry name" value="RNaseH_sf"/>
</dbReference>
<evidence type="ECO:0000256" key="17">
    <source>
        <dbReference type="PIRSR" id="PIRSR606309-1"/>
    </source>
</evidence>
<keyword evidence="10 20" id="KW-0269">Exonuclease</keyword>
<dbReference type="FunFam" id="3.30.420.10:FF:000012">
    <property type="entry name" value="DNA polymerase III subunit epsilon"/>
    <property type="match status" value="1"/>
</dbReference>
<dbReference type="GO" id="GO:0046872">
    <property type="term" value="F:metal ion binding"/>
    <property type="evidence" value="ECO:0007669"/>
    <property type="project" value="UniProtKB-KW"/>
</dbReference>
<evidence type="ECO:0000256" key="20">
    <source>
        <dbReference type="RuleBase" id="RU364087"/>
    </source>
</evidence>
<comment type="function">
    <text evidence="14 20">DNA polymerase III is a complex, multichain enzyme responsible for most of the replicative synthesis in bacteria. The epsilon subunit contain the editing function and is a proofreading 3'-5' exonuclease.</text>
</comment>
<dbReference type="Pfam" id="PF00929">
    <property type="entry name" value="RNase_T"/>
    <property type="match status" value="1"/>
</dbReference>
<dbReference type="Proteomes" id="UP000785783">
    <property type="component" value="Unassembled WGS sequence"/>
</dbReference>
<comment type="caution">
    <text evidence="23">The sequence shown here is derived from an EMBL/GenBank/DDBJ whole genome shotgun (WGS) entry which is preliminary data.</text>
</comment>
<evidence type="ECO:0000256" key="18">
    <source>
        <dbReference type="PIRSR" id="PIRSR606309-2"/>
    </source>
</evidence>
<dbReference type="GO" id="GO:0045004">
    <property type="term" value="P:DNA replication proofreading"/>
    <property type="evidence" value="ECO:0007669"/>
    <property type="project" value="TreeGrafter"/>
</dbReference>
<evidence type="ECO:0000256" key="16">
    <source>
        <dbReference type="ARBA" id="ARBA00049244"/>
    </source>
</evidence>
<dbReference type="SMART" id="SM00479">
    <property type="entry name" value="EXOIII"/>
    <property type="match status" value="1"/>
</dbReference>
<keyword evidence="7 20" id="KW-0540">Nuclease</keyword>
<comment type="catalytic activity">
    <reaction evidence="16 20">
        <text>DNA(n) + a 2'-deoxyribonucleoside 5'-triphosphate = DNA(n+1) + diphosphate</text>
        <dbReference type="Rhea" id="RHEA:22508"/>
        <dbReference type="Rhea" id="RHEA-COMP:17339"/>
        <dbReference type="Rhea" id="RHEA-COMP:17340"/>
        <dbReference type="ChEBI" id="CHEBI:33019"/>
        <dbReference type="ChEBI" id="CHEBI:61560"/>
        <dbReference type="ChEBI" id="CHEBI:173112"/>
        <dbReference type="EC" id="2.7.7.7"/>
    </reaction>
</comment>
<keyword evidence="9 20" id="KW-0378">Hydrolase</keyword>
<dbReference type="InterPro" id="IPR012337">
    <property type="entry name" value="RNaseH-like_sf"/>
</dbReference>
<dbReference type="GO" id="GO:0008408">
    <property type="term" value="F:3'-5' exonuclease activity"/>
    <property type="evidence" value="ECO:0007669"/>
    <property type="project" value="TreeGrafter"/>
</dbReference>
<keyword evidence="4 20" id="KW-0808">Transferase</keyword>
<evidence type="ECO:0000256" key="21">
    <source>
        <dbReference type="SAM" id="MobiDB-lite"/>
    </source>
</evidence>
<dbReference type="InterPro" id="IPR006054">
    <property type="entry name" value="DnaQ"/>
</dbReference>
<comment type="cofactor">
    <cofactor evidence="19">
        <name>Mg(2+)</name>
        <dbReference type="ChEBI" id="CHEBI:18420"/>
    </cofactor>
    <cofactor evidence="19">
        <name>Mn(2+)</name>
        <dbReference type="ChEBI" id="CHEBI:29035"/>
    </cofactor>
    <text evidence="19">Binds 2 divalent metal cations. Magnesium or manganese.</text>
</comment>
<evidence type="ECO:0000256" key="3">
    <source>
        <dbReference type="ARBA" id="ARBA00020352"/>
    </source>
</evidence>
<dbReference type="CDD" id="cd06131">
    <property type="entry name" value="DNA_pol_III_epsilon_Ecoli_like"/>
    <property type="match status" value="1"/>
</dbReference>
<evidence type="ECO:0000256" key="19">
    <source>
        <dbReference type="PIRSR" id="PIRSR606309-3"/>
    </source>
</evidence>
<evidence type="ECO:0000259" key="22">
    <source>
        <dbReference type="SMART" id="SM00479"/>
    </source>
</evidence>
<keyword evidence="12 20" id="KW-0239">DNA-directed DNA polymerase</keyword>
<evidence type="ECO:0000256" key="11">
    <source>
        <dbReference type="ARBA" id="ARBA00022842"/>
    </source>
</evidence>
<evidence type="ECO:0000256" key="2">
    <source>
        <dbReference type="ARBA" id="ARBA00012417"/>
    </source>
</evidence>
<evidence type="ECO:0000313" key="24">
    <source>
        <dbReference type="Proteomes" id="UP000785783"/>
    </source>
</evidence>
<dbReference type="GO" id="GO:0005829">
    <property type="term" value="C:cytosol"/>
    <property type="evidence" value="ECO:0007669"/>
    <property type="project" value="TreeGrafter"/>
</dbReference>
<dbReference type="Gene3D" id="3.30.420.10">
    <property type="entry name" value="Ribonuclease H-like superfamily/Ribonuclease H"/>
    <property type="match status" value="1"/>
</dbReference>
<feature type="binding site" evidence="18">
    <location>
        <position position="52"/>
    </location>
    <ligand>
        <name>substrate</name>
    </ligand>
</feature>
<feature type="region of interest" description="Disordered" evidence="21">
    <location>
        <begin position="199"/>
        <end position="242"/>
    </location>
</feature>
<protein>
    <recommendedName>
        <fullName evidence="3 20">DNA polymerase III subunit epsilon</fullName>
        <ecNumber evidence="2 20">2.7.7.7</ecNumber>
    </recommendedName>
</protein>
<dbReference type="PANTHER" id="PTHR30231">
    <property type="entry name" value="DNA POLYMERASE III SUBUNIT EPSILON"/>
    <property type="match status" value="1"/>
</dbReference>
<evidence type="ECO:0000256" key="15">
    <source>
        <dbReference type="ARBA" id="ARBA00026073"/>
    </source>
</evidence>
<dbReference type="EMBL" id="JADHOK010000072">
    <property type="protein sequence ID" value="MBL6762108.1"/>
    <property type="molecule type" value="Genomic_DNA"/>
</dbReference>
<gene>
    <name evidence="20 23" type="primary">dnaQ</name>
    <name evidence="23" type="ORF">ISQ19_05360</name>
</gene>
<feature type="binding site" evidence="18">
    <location>
        <position position="7"/>
    </location>
    <ligand>
        <name>substrate</name>
    </ligand>
</feature>
<dbReference type="PANTHER" id="PTHR30231:SF41">
    <property type="entry name" value="DNA POLYMERASE III SUBUNIT EPSILON"/>
    <property type="match status" value="1"/>
</dbReference>
<feature type="binding site" evidence="18">
    <location>
        <position position="9"/>
    </location>
    <ligand>
        <name>substrate</name>
    </ligand>
</feature>
<evidence type="ECO:0000256" key="12">
    <source>
        <dbReference type="ARBA" id="ARBA00022932"/>
    </source>
</evidence>
<feature type="binding site" evidence="19">
    <location>
        <position position="9"/>
    </location>
    <ligand>
        <name>a divalent metal cation</name>
        <dbReference type="ChEBI" id="CHEBI:60240"/>
        <label>1</label>
        <note>catalytic</note>
    </ligand>
</feature>
<keyword evidence="11 19" id="KW-0460">Magnesium</keyword>
<dbReference type="InterPro" id="IPR013520">
    <property type="entry name" value="Ribonucl_H"/>
</dbReference>
<feature type="binding site" evidence="18">
    <location>
        <position position="57"/>
    </location>
    <ligand>
        <name>substrate</name>
    </ligand>
</feature>
<comment type="cofactor">
    <cofactor evidence="1 20">
        <name>Mn(2+)</name>
        <dbReference type="ChEBI" id="CHEBI:29035"/>
    </cofactor>
</comment>
<evidence type="ECO:0000256" key="5">
    <source>
        <dbReference type="ARBA" id="ARBA00022695"/>
    </source>
</evidence>
<comment type="subunit">
    <text evidence="15 20">DNA polymerase III contains a core (composed of alpha, epsilon and theta chains) that associates with a tau subunit. This core dimerizes to form the POLIII' complex. PolIII' associates with the gamma complex (composed of gamma, delta, delta', psi and chi chains) and with the beta chain to form the complete DNA polymerase III complex.</text>
</comment>
<dbReference type="GO" id="GO:0003887">
    <property type="term" value="F:DNA-directed DNA polymerase activity"/>
    <property type="evidence" value="ECO:0007669"/>
    <property type="project" value="UniProtKB-KW"/>
</dbReference>
<dbReference type="NCBIfam" id="TIGR00573">
    <property type="entry name" value="dnaq"/>
    <property type="match status" value="1"/>
</dbReference>
<sequence length="267" mass="29272">MREIVLDTETTGLDPASGDRIVEIGCLELVNRLPTGETFHVYINPERDMPREAEAVHGLSAGFLADKPLFSQIADDFVAFVKGAALIIHNAAFDMKFLNAELARLGRDDLRDNQIIDTLSMARQKFPGAPASLDALCRRFGVDNSGRDLHGALIDSELLAGVYLELSGGRQPGLVFQAEAARAESAALRDGLRNELRDGLRDGLRGDPRDDPRDENAAAALHPARAPKRRRETPLGSRLSDEERAAHEAFLNALPQRAIWFEGQAEE</sequence>
<evidence type="ECO:0000256" key="13">
    <source>
        <dbReference type="ARBA" id="ARBA00023211"/>
    </source>
</evidence>
<reference evidence="23" key="1">
    <citation type="submission" date="2020-10" db="EMBL/GenBank/DDBJ databases">
        <title>Microbiome of the Black Sea water column analyzed by genome centric metagenomics.</title>
        <authorList>
            <person name="Cabello-Yeves P.J."/>
            <person name="Callieri C."/>
            <person name="Picazo A."/>
            <person name="Mehrshad M."/>
            <person name="Haro-Moreno J.M."/>
            <person name="Roda-Garcia J."/>
            <person name="Dzembekova N."/>
            <person name="Slabakova V."/>
            <person name="Slabakova N."/>
            <person name="Moncheva S."/>
            <person name="Rodriguez-Valera F."/>
        </authorList>
    </citation>
    <scope>NUCLEOTIDE SEQUENCE</scope>
    <source>
        <strain evidence="23">BS307-5m-G5</strain>
    </source>
</reference>
<feature type="compositionally biased region" description="Basic and acidic residues" evidence="21">
    <location>
        <begin position="199"/>
        <end position="216"/>
    </location>
</feature>
<dbReference type="AlphaFoldDB" id="A0A937HKN2"/>
<keyword evidence="5 20" id="KW-0548">Nucleotidyltransferase</keyword>
<evidence type="ECO:0000256" key="14">
    <source>
        <dbReference type="ARBA" id="ARBA00025483"/>
    </source>
</evidence>
<evidence type="ECO:0000256" key="9">
    <source>
        <dbReference type="ARBA" id="ARBA00022801"/>
    </source>
</evidence>
<feature type="active site" description="Proton acceptor" evidence="17">
    <location>
        <position position="150"/>
    </location>
</feature>
<keyword evidence="13 19" id="KW-0464">Manganese</keyword>
<feature type="binding site" evidence="18">
    <location>
        <position position="155"/>
    </location>
    <ligand>
        <name>substrate</name>
    </ligand>
</feature>
<dbReference type="EC" id="2.7.7.7" evidence="2 20"/>
<evidence type="ECO:0000256" key="10">
    <source>
        <dbReference type="ARBA" id="ARBA00022839"/>
    </source>
</evidence>
<evidence type="ECO:0000256" key="6">
    <source>
        <dbReference type="ARBA" id="ARBA00022705"/>
    </source>
</evidence>
<evidence type="ECO:0000256" key="7">
    <source>
        <dbReference type="ARBA" id="ARBA00022722"/>
    </source>
</evidence>
<evidence type="ECO:0000256" key="1">
    <source>
        <dbReference type="ARBA" id="ARBA00001936"/>
    </source>
</evidence>
<feature type="domain" description="Exonuclease" evidence="22">
    <location>
        <begin position="2"/>
        <end position="172"/>
    </location>
</feature>
<dbReference type="GO" id="GO:0003677">
    <property type="term" value="F:DNA binding"/>
    <property type="evidence" value="ECO:0007669"/>
    <property type="project" value="InterPro"/>
</dbReference>
<name>A0A937HKN2_9PROT</name>
<evidence type="ECO:0000313" key="23">
    <source>
        <dbReference type="EMBL" id="MBL6762108.1"/>
    </source>
</evidence>
<feature type="binding site" evidence="19">
    <location>
        <position position="155"/>
    </location>
    <ligand>
        <name>a divalent metal cation</name>
        <dbReference type="ChEBI" id="CHEBI:60240"/>
        <label>1</label>
        <note>catalytic</note>
    </ligand>
</feature>
<feature type="binding site" evidence="19">
    <location>
        <position position="7"/>
    </location>
    <ligand>
        <name>a divalent metal cation</name>
        <dbReference type="ChEBI" id="CHEBI:60240"/>
        <label>1</label>
        <note>catalytic</note>
    </ligand>
</feature>
<accession>A0A937HKN2</accession>
<organism evidence="23 24">
    <name type="scientific">PS1 clade bacterium</name>
    <dbReference type="NCBI Taxonomy" id="2175152"/>
    <lineage>
        <taxon>Bacteria</taxon>
        <taxon>Pseudomonadati</taxon>
        <taxon>Pseudomonadota</taxon>
        <taxon>Alphaproteobacteria</taxon>
        <taxon>PS1 clade</taxon>
    </lineage>
</organism>